<feature type="chain" id="PRO_5004631411" description="Lipoprotein" evidence="1">
    <location>
        <begin position="21"/>
        <end position="293"/>
    </location>
</feature>
<evidence type="ECO:0008006" key="6">
    <source>
        <dbReference type="Google" id="ProtNLM"/>
    </source>
</evidence>
<organism evidence="2 4">
    <name type="scientific">Treponema socranskii subsp. socranskii VPI DR56BR1116 = ATCC 35536</name>
    <dbReference type="NCBI Taxonomy" id="1125725"/>
    <lineage>
        <taxon>Bacteria</taxon>
        <taxon>Pseudomonadati</taxon>
        <taxon>Spirochaetota</taxon>
        <taxon>Spirochaetia</taxon>
        <taxon>Spirochaetales</taxon>
        <taxon>Treponemataceae</taxon>
        <taxon>Treponema</taxon>
    </lineage>
</organism>
<evidence type="ECO:0000313" key="5">
    <source>
        <dbReference type="Proteomes" id="UP000016646"/>
    </source>
</evidence>
<feature type="signal peptide" evidence="1">
    <location>
        <begin position="1"/>
        <end position="20"/>
    </location>
</feature>
<comment type="caution">
    <text evidence="2">The sequence shown here is derived from an EMBL/GenBank/DDBJ whole genome shotgun (WGS) entry which is preliminary data.</text>
</comment>
<dbReference type="AlphaFoldDB" id="U2MLM0"/>
<evidence type="ECO:0000313" key="4">
    <source>
        <dbReference type="Proteomes" id="UP000016412"/>
    </source>
</evidence>
<evidence type="ECO:0000256" key="1">
    <source>
        <dbReference type="SAM" id="SignalP"/>
    </source>
</evidence>
<sequence>MKKISILFALILLGTGIASCKNPLDRTEAVTFSLPSWPPDECAEFPPLAYWEIRYAGGAQAECVIRLEAGVKNVTLEAAADRPLTVIAQPISRHGETAALFFKPAGCIWPHERKLGWESGFAAFVCMRLYSSNEAANGAYLATFNWKKLCDALAEKSADTEHPYDPWKADTETVCTAIAEHSFGASLLSMKKTALITISELEQKTREIGVPQSDGTEAGEHQIHTGEGAAHALFIPQYIPLYRTHRRTGKTLLKKAGVTSFLYTIQSIAAVQYRADGFPALAISAVPLYTGEQ</sequence>
<dbReference type="eggNOG" id="ENOG5031CSH">
    <property type="taxonomic scope" value="Bacteria"/>
</dbReference>
<dbReference type="EMBL" id="AUZJ01000009">
    <property type="protein sequence ID" value="ERF61564.1"/>
    <property type="molecule type" value="Genomic_DNA"/>
</dbReference>
<proteinExistence type="predicted"/>
<dbReference type="PATRIC" id="fig|1125725.3.peg.436"/>
<dbReference type="STRING" id="1125725.HMPREF1325_2368"/>
<dbReference type="RefSeq" id="WP_021329441.1">
    <property type="nucleotide sequence ID" value="NZ_AUZJ01000009.1"/>
</dbReference>
<dbReference type="Proteomes" id="UP000016646">
    <property type="component" value="Unassembled WGS sequence"/>
</dbReference>
<keyword evidence="5" id="KW-1185">Reference proteome</keyword>
<dbReference type="PROSITE" id="PS51257">
    <property type="entry name" value="PROKAR_LIPOPROTEIN"/>
    <property type="match status" value="1"/>
</dbReference>
<evidence type="ECO:0000313" key="2">
    <source>
        <dbReference type="EMBL" id="ERF61564.1"/>
    </source>
</evidence>
<reference evidence="4 5" key="1">
    <citation type="submission" date="2013-08" db="EMBL/GenBank/DDBJ databases">
        <authorList>
            <person name="Durkin A.S."/>
            <person name="Haft D.R."/>
            <person name="McCorrison J."/>
            <person name="Torralba M."/>
            <person name="Gillis M."/>
            <person name="Haft D.H."/>
            <person name="Methe B."/>
            <person name="Sutton G."/>
            <person name="Nelson K.E."/>
        </authorList>
    </citation>
    <scope>NUCLEOTIDE SEQUENCE [LARGE SCALE GENOMIC DNA]</scope>
    <source>
        <strain evidence="3 5">ATCC 35536</strain>
        <strain evidence="2 4">VPI DR56BR1116</strain>
    </source>
</reference>
<dbReference type="Proteomes" id="UP000016412">
    <property type="component" value="Unassembled WGS sequence"/>
</dbReference>
<protein>
    <recommendedName>
        <fullName evidence="6">Lipoprotein</fullName>
    </recommendedName>
</protein>
<accession>U2MLM0</accession>
<name>U2MLM0_TRESO</name>
<gene>
    <name evidence="3" type="ORF">HMPREF0860_0121</name>
    <name evidence="2" type="ORF">HMPREF1325_2368</name>
</gene>
<dbReference type="OrthoDB" id="358408at2"/>
<dbReference type="EMBL" id="AVQI01000050">
    <property type="protein sequence ID" value="ERK02545.1"/>
    <property type="molecule type" value="Genomic_DNA"/>
</dbReference>
<keyword evidence="1" id="KW-0732">Signal</keyword>
<evidence type="ECO:0000313" key="3">
    <source>
        <dbReference type="EMBL" id="ERK02545.1"/>
    </source>
</evidence>